<feature type="region of interest" description="Disordered" evidence="6">
    <location>
        <begin position="35"/>
        <end position="171"/>
    </location>
</feature>
<keyword evidence="3" id="KW-0378">Hydrolase</keyword>
<evidence type="ECO:0000256" key="1">
    <source>
        <dbReference type="ARBA" id="ARBA00001947"/>
    </source>
</evidence>
<dbReference type="RefSeq" id="XP_009496844.1">
    <property type="nucleotide sequence ID" value="XM_009498569.1"/>
</dbReference>
<dbReference type="Gene3D" id="3.40.630.10">
    <property type="entry name" value="Zn peptidases"/>
    <property type="match status" value="1"/>
</dbReference>
<feature type="compositionally biased region" description="Basic and acidic residues" evidence="6">
    <location>
        <begin position="54"/>
        <end position="64"/>
    </location>
</feature>
<dbReference type="SUPFAM" id="SSF53187">
    <property type="entry name" value="Zn-dependent exopeptidases"/>
    <property type="match status" value="1"/>
</dbReference>
<evidence type="ECO:0000256" key="2">
    <source>
        <dbReference type="ARBA" id="ARBA00022723"/>
    </source>
</evidence>
<feature type="compositionally biased region" description="Low complexity" evidence="6">
    <location>
        <begin position="80"/>
        <end position="119"/>
    </location>
</feature>
<dbReference type="Proteomes" id="UP000030693">
    <property type="component" value="Unassembled WGS sequence"/>
</dbReference>
<dbReference type="InterPro" id="IPR053138">
    <property type="entry name" value="N-alpha-Ac-DABA_deacetylase"/>
</dbReference>
<evidence type="ECO:0000313" key="9">
    <source>
        <dbReference type="Proteomes" id="UP000030693"/>
    </source>
</evidence>
<feature type="compositionally biased region" description="Low complexity" evidence="6">
    <location>
        <begin position="296"/>
        <end position="317"/>
    </location>
</feature>
<feature type="domain" description="Succinylglutamate desuccinylase/Aspartoacylase catalytic" evidence="7">
    <location>
        <begin position="488"/>
        <end position="666"/>
    </location>
</feature>
<gene>
    <name evidence="8" type="ORF">H696_04706</name>
</gene>
<feature type="coiled-coil region" evidence="5">
    <location>
        <begin position="235"/>
        <end position="273"/>
    </location>
</feature>
<accession>A0A058Z4H2</accession>
<keyword evidence="2" id="KW-0479">Metal-binding</keyword>
<dbReference type="InterPro" id="IPR055438">
    <property type="entry name" value="AstE_AspA_cat"/>
</dbReference>
<dbReference type="GeneID" id="20529431"/>
<feature type="region of interest" description="Disordered" evidence="6">
    <location>
        <begin position="276"/>
        <end position="317"/>
    </location>
</feature>
<dbReference type="GO" id="GO:0046872">
    <property type="term" value="F:metal ion binding"/>
    <property type="evidence" value="ECO:0007669"/>
    <property type="project" value="UniProtKB-KW"/>
</dbReference>
<proteinExistence type="predicted"/>
<evidence type="ECO:0000256" key="3">
    <source>
        <dbReference type="ARBA" id="ARBA00022801"/>
    </source>
</evidence>
<keyword evidence="5" id="KW-0175">Coiled coil</keyword>
<comment type="cofactor">
    <cofactor evidence="1">
        <name>Zn(2+)</name>
        <dbReference type="ChEBI" id="CHEBI:29105"/>
    </cofactor>
</comment>
<reference evidence="8" key="1">
    <citation type="submission" date="2013-04" db="EMBL/GenBank/DDBJ databases">
        <title>The Genome Sequence of Fonticula alba ATCC 38817.</title>
        <authorList>
            <consortium name="The Broad Institute Genomics Platform"/>
            <person name="Russ C."/>
            <person name="Cuomo C."/>
            <person name="Burger G."/>
            <person name="Gray M.W."/>
            <person name="Holland P.W.H."/>
            <person name="King N."/>
            <person name="Lang F.B.F."/>
            <person name="Roger A.J."/>
            <person name="Ruiz-Trillo I."/>
            <person name="Brown M."/>
            <person name="Walker B."/>
            <person name="Young S."/>
            <person name="Zeng Q."/>
            <person name="Gargeya S."/>
            <person name="Fitzgerald M."/>
            <person name="Haas B."/>
            <person name="Abouelleil A."/>
            <person name="Allen A.W."/>
            <person name="Alvarado L."/>
            <person name="Arachchi H.M."/>
            <person name="Berlin A.M."/>
            <person name="Chapman S.B."/>
            <person name="Gainer-Dewar J."/>
            <person name="Goldberg J."/>
            <person name="Griggs A."/>
            <person name="Gujja S."/>
            <person name="Hansen M."/>
            <person name="Howarth C."/>
            <person name="Imamovic A."/>
            <person name="Ireland A."/>
            <person name="Larimer J."/>
            <person name="McCowan C."/>
            <person name="Murphy C."/>
            <person name="Pearson M."/>
            <person name="Poon T.W."/>
            <person name="Priest M."/>
            <person name="Roberts A."/>
            <person name="Saif S."/>
            <person name="Shea T."/>
            <person name="Sisk P."/>
            <person name="Sykes S."/>
            <person name="Wortman J."/>
            <person name="Nusbaum C."/>
            <person name="Birren B."/>
        </authorList>
    </citation>
    <scope>NUCLEOTIDE SEQUENCE [LARGE SCALE GENOMIC DNA]</scope>
    <source>
        <strain evidence="8">ATCC 38817</strain>
    </source>
</reference>
<dbReference type="AlphaFoldDB" id="A0A058Z4H2"/>
<evidence type="ECO:0000256" key="5">
    <source>
        <dbReference type="SAM" id="Coils"/>
    </source>
</evidence>
<keyword evidence="9" id="KW-1185">Reference proteome</keyword>
<evidence type="ECO:0000313" key="8">
    <source>
        <dbReference type="EMBL" id="KCV68412.1"/>
    </source>
</evidence>
<dbReference type="eggNOG" id="ENOG502QUCF">
    <property type="taxonomic scope" value="Eukaryota"/>
</dbReference>
<dbReference type="GO" id="GO:0016788">
    <property type="term" value="F:hydrolase activity, acting on ester bonds"/>
    <property type="evidence" value="ECO:0007669"/>
    <property type="project" value="InterPro"/>
</dbReference>
<dbReference type="Pfam" id="PF24827">
    <property type="entry name" value="AstE_AspA_cat"/>
    <property type="match status" value="1"/>
</dbReference>
<dbReference type="PANTHER" id="PTHR37326">
    <property type="entry name" value="BLL3975 PROTEIN"/>
    <property type="match status" value="1"/>
</dbReference>
<feature type="compositionally biased region" description="Polar residues" evidence="6">
    <location>
        <begin position="276"/>
        <end position="295"/>
    </location>
</feature>
<protein>
    <recommendedName>
        <fullName evidence="7">Succinylglutamate desuccinylase/Aspartoacylase catalytic domain-containing protein</fullName>
    </recommendedName>
</protein>
<evidence type="ECO:0000256" key="6">
    <source>
        <dbReference type="SAM" id="MobiDB-lite"/>
    </source>
</evidence>
<sequence>MPGSRPESRFSPAQYFDYRGLKEILAKFVDGAVGESAHHDDDVDDPAVAAADNYDSHDTVDKSKTPVVGASLATLRRADPATPASPGPAAAGTGTTTTGMVSAAGAAASAAVTNATTSPLPADKQNSPPSARSAFPANHSLQSKPLRVAVDQARRTSREDPYASSAPGTPGGTCSLFGASNAIPLSRATSNPHIMESLMGTALQLDDGVGRGSPAAPFKPFVLPPEKKEIADQLKEALRNEINKVSTVFDGYREEIKKKREQCEKELLQFEASLSPSLRGDNSASTDPLHSSSVASTESDGTASSSSHSSSGSMSLRNSSQHSFSALLAQTVDPLPDELVSKVTSLCDLADDLVAYALTNEQACTKFIKKCERRAPTAGVLASLARCVRSASFTSSIADIREVATWARKIAIDSRPSIEGMDPSPSHVFSECATTMVDPIESVPTFTTLDLNSLPSGRVSRMWIALATDGLGLPIRVPVMVAKGVKRGPVLGITAALHGNELNGIPLIHRLFREIDCTELSGCLVAVSIANPPGFLRQQRGYLDGSDLNRLMPGKPTGTAGQQYSYYLLERIVKKFDYLLDMHTASTGRVNSLYVRANMINPVTAKMAILQHPQIIVHNTGPDGSLRGAAHALGIHAITVEVGDPQRFHRRFIHFAHLGVENIMCHLKMVPRQSTRPEKDAVVCTRSFWMFTQSGGILTVLPEINDWVRAGDVVARVYNVFGDLIAQYIAPENGIVVGKSVNPVCSSGDRILHLGVTSEDGFESLTNDGHL</sequence>
<dbReference type="EMBL" id="KB932208">
    <property type="protein sequence ID" value="KCV68412.1"/>
    <property type="molecule type" value="Genomic_DNA"/>
</dbReference>
<dbReference type="PANTHER" id="PTHR37326:SF1">
    <property type="entry name" value="BLL3975 PROTEIN"/>
    <property type="match status" value="1"/>
</dbReference>
<dbReference type="CDD" id="cd06251">
    <property type="entry name" value="M14_ASTE_ASPA-like"/>
    <property type="match status" value="1"/>
</dbReference>
<evidence type="ECO:0000256" key="4">
    <source>
        <dbReference type="ARBA" id="ARBA00022833"/>
    </source>
</evidence>
<evidence type="ECO:0000259" key="7">
    <source>
        <dbReference type="Pfam" id="PF24827"/>
    </source>
</evidence>
<keyword evidence="4" id="KW-0862">Zinc</keyword>
<dbReference type="OrthoDB" id="5588846at2759"/>
<feature type="compositionally biased region" description="Basic and acidic residues" evidence="6">
    <location>
        <begin position="152"/>
        <end position="161"/>
    </location>
</feature>
<name>A0A058Z4H2_FONAL</name>
<organism evidence="8">
    <name type="scientific">Fonticula alba</name>
    <name type="common">Slime mold</name>
    <dbReference type="NCBI Taxonomy" id="691883"/>
    <lineage>
        <taxon>Eukaryota</taxon>
        <taxon>Rotosphaerida</taxon>
        <taxon>Fonticulaceae</taxon>
        <taxon>Fonticula</taxon>
    </lineage>
</organism>